<feature type="compositionally biased region" description="Pro residues" evidence="1">
    <location>
        <begin position="1"/>
        <end position="15"/>
    </location>
</feature>
<dbReference type="OrthoDB" id="1929829at2759"/>
<dbReference type="Proteomes" id="UP000623129">
    <property type="component" value="Unassembled WGS sequence"/>
</dbReference>
<feature type="transmembrane region" description="Helical" evidence="2">
    <location>
        <begin position="83"/>
        <end position="116"/>
    </location>
</feature>
<protein>
    <submittedName>
        <fullName evidence="3">Uncharacterized protein</fullName>
    </submittedName>
</protein>
<dbReference type="PANTHER" id="PTHR34656">
    <property type="entry name" value="PYRROLINE-5-CARBOXYLATE REDUCTASE"/>
    <property type="match status" value="1"/>
</dbReference>
<sequence>MADPSPSPPRSPSPTPSLTSSFPPWSLLLLKVLSKRRTWVCLFLLVYSVLILSSWRLLLSIRSWYAASLASSSSPIPALYASVLYGAVFGLLSMGAALAVAVPATVVTWITVLVLLTFAGRRRRALVEEGQRATRDIVVLVARVLLKEGNLAAALCALASFVALIVRRSGGGGSEEGTGSGVDL</sequence>
<gene>
    <name evidence="3" type="ORF">FCM35_KLT20885</name>
</gene>
<evidence type="ECO:0000313" key="3">
    <source>
        <dbReference type="EMBL" id="KAF3334281.1"/>
    </source>
</evidence>
<dbReference type="AlphaFoldDB" id="A0A833RDY5"/>
<accession>A0A833RDY5</accession>
<keyword evidence="2" id="KW-1133">Transmembrane helix</keyword>
<dbReference type="PANTHER" id="PTHR34656:SF1">
    <property type="entry name" value="PYRROLINE-5-CARBOXYLATE REDUCTASE"/>
    <property type="match status" value="1"/>
</dbReference>
<keyword evidence="2" id="KW-0472">Membrane</keyword>
<dbReference type="EMBL" id="SWLB01000009">
    <property type="protein sequence ID" value="KAF3334281.1"/>
    <property type="molecule type" value="Genomic_DNA"/>
</dbReference>
<name>A0A833RDY5_9POAL</name>
<organism evidence="3 4">
    <name type="scientific">Carex littledalei</name>
    <dbReference type="NCBI Taxonomy" id="544730"/>
    <lineage>
        <taxon>Eukaryota</taxon>
        <taxon>Viridiplantae</taxon>
        <taxon>Streptophyta</taxon>
        <taxon>Embryophyta</taxon>
        <taxon>Tracheophyta</taxon>
        <taxon>Spermatophyta</taxon>
        <taxon>Magnoliopsida</taxon>
        <taxon>Liliopsida</taxon>
        <taxon>Poales</taxon>
        <taxon>Cyperaceae</taxon>
        <taxon>Cyperoideae</taxon>
        <taxon>Cariceae</taxon>
        <taxon>Carex</taxon>
        <taxon>Carex subgen. Euthyceras</taxon>
    </lineage>
</organism>
<comment type="caution">
    <text evidence="3">The sequence shown here is derived from an EMBL/GenBank/DDBJ whole genome shotgun (WGS) entry which is preliminary data.</text>
</comment>
<keyword evidence="4" id="KW-1185">Reference proteome</keyword>
<keyword evidence="2" id="KW-0812">Transmembrane</keyword>
<proteinExistence type="predicted"/>
<feature type="region of interest" description="Disordered" evidence="1">
    <location>
        <begin position="1"/>
        <end position="20"/>
    </location>
</feature>
<evidence type="ECO:0000256" key="1">
    <source>
        <dbReference type="SAM" id="MobiDB-lite"/>
    </source>
</evidence>
<feature type="transmembrane region" description="Helical" evidence="2">
    <location>
        <begin position="39"/>
        <end position="58"/>
    </location>
</feature>
<evidence type="ECO:0000313" key="4">
    <source>
        <dbReference type="Proteomes" id="UP000623129"/>
    </source>
</evidence>
<reference evidence="3" key="1">
    <citation type="submission" date="2020-01" db="EMBL/GenBank/DDBJ databases">
        <title>Genome sequence of Kobresia littledalei, the first chromosome-level genome in the family Cyperaceae.</title>
        <authorList>
            <person name="Qu G."/>
        </authorList>
    </citation>
    <scope>NUCLEOTIDE SEQUENCE</scope>
    <source>
        <strain evidence="3">C.B.Clarke</strain>
        <tissue evidence="3">Leaf</tissue>
    </source>
</reference>
<evidence type="ECO:0000256" key="2">
    <source>
        <dbReference type="SAM" id="Phobius"/>
    </source>
</evidence>